<sequence length="180" mass="21003">MLRDFLKHSKHYDISTALVKEIVSPEQTVVSAGVIYFSEDALRAEQERLKAQRSLHEDVKVKTAKAGKQDEVTRICIKLHDDPDIKQYGRINIKQHYLDPTKSYQPIHDANININDRKARREKHVPDRNEPDAPFYQDLIAPFDVSHPALQSRLEHLYQHVFEDDKEYFFNLRAALRAGQ</sequence>
<reference evidence="1" key="1">
    <citation type="submission" date="2018-12" db="EMBL/GenBank/DDBJ databases">
        <authorList>
            <person name="Syme R.A."/>
            <person name="Farfan-Caceres L."/>
            <person name="Lichtenzveig J."/>
        </authorList>
    </citation>
    <scope>NUCLEOTIDE SEQUENCE</scope>
    <source>
        <strain evidence="1">Al4</strain>
    </source>
</reference>
<evidence type="ECO:0000313" key="2">
    <source>
        <dbReference type="Proteomes" id="UP000651452"/>
    </source>
</evidence>
<evidence type="ECO:0000313" key="1">
    <source>
        <dbReference type="EMBL" id="KAF9700942.1"/>
    </source>
</evidence>
<comment type="caution">
    <text evidence="1">The sequence shown here is derived from an EMBL/GenBank/DDBJ whole genome shotgun (WGS) entry which is preliminary data.</text>
</comment>
<dbReference type="OrthoDB" id="10537952at2759"/>
<dbReference type="Proteomes" id="UP000651452">
    <property type="component" value="Unassembled WGS sequence"/>
</dbReference>
<dbReference type="AlphaFoldDB" id="A0A8H7MMY6"/>
<proteinExistence type="predicted"/>
<organism evidence="1 2">
    <name type="scientific">Ascochyta lentis</name>
    <dbReference type="NCBI Taxonomy" id="205686"/>
    <lineage>
        <taxon>Eukaryota</taxon>
        <taxon>Fungi</taxon>
        <taxon>Dikarya</taxon>
        <taxon>Ascomycota</taxon>
        <taxon>Pezizomycotina</taxon>
        <taxon>Dothideomycetes</taxon>
        <taxon>Pleosporomycetidae</taxon>
        <taxon>Pleosporales</taxon>
        <taxon>Pleosporineae</taxon>
        <taxon>Didymellaceae</taxon>
        <taxon>Ascochyta</taxon>
    </lineage>
</organism>
<reference evidence="1" key="2">
    <citation type="submission" date="2020-09" db="EMBL/GenBank/DDBJ databases">
        <title>Reference genome assembly for Australian Ascochyta lentis isolate Al4.</title>
        <authorList>
            <person name="Lee R.C."/>
            <person name="Farfan-Caceres L.M."/>
            <person name="Debler J.W."/>
            <person name="Williams A.H."/>
            <person name="Henares B.M."/>
        </authorList>
    </citation>
    <scope>NUCLEOTIDE SEQUENCE</scope>
    <source>
        <strain evidence="1">Al4</strain>
    </source>
</reference>
<protein>
    <submittedName>
        <fullName evidence="1">Uncharacterized protein</fullName>
    </submittedName>
</protein>
<gene>
    <name evidence="1" type="ORF">EKO04_000385</name>
</gene>
<keyword evidence="2" id="KW-1185">Reference proteome</keyword>
<dbReference type="EMBL" id="RZGK01000002">
    <property type="protein sequence ID" value="KAF9700942.1"/>
    <property type="molecule type" value="Genomic_DNA"/>
</dbReference>
<accession>A0A8H7MMY6</accession>
<name>A0A8H7MMY6_9PLEO</name>